<keyword evidence="2" id="KW-1185">Reference proteome</keyword>
<reference evidence="1 2" key="1">
    <citation type="journal article" date="2019" name="Genome Biol. Evol.">
        <title>Insights into the evolution of the New World diploid cottons (Gossypium, subgenus Houzingenia) based on genome sequencing.</title>
        <authorList>
            <person name="Grover C.E."/>
            <person name="Arick M.A. 2nd"/>
            <person name="Thrash A."/>
            <person name="Conover J.L."/>
            <person name="Sanders W.S."/>
            <person name="Peterson D.G."/>
            <person name="Frelichowski J.E."/>
            <person name="Scheffler J.A."/>
            <person name="Scheffler B.E."/>
            <person name="Wendel J.F."/>
        </authorList>
    </citation>
    <scope>NUCLEOTIDE SEQUENCE [LARGE SCALE GENOMIC DNA]</scope>
    <source>
        <strain evidence="1">157</strain>
        <tissue evidence="1">Leaf</tissue>
    </source>
</reference>
<evidence type="ECO:0000313" key="1">
    <source>
        <dbReference type="EMBL" id="MBA0577785.1"/>
    </source>
</evidence>
<evidence type="ECO:0000313" key="2">
    <source>
        <dbReference type="Proteomes" id="UP000593572"/>
    </source>
</evidence>
<organism evidence="1 2">
    <name type="scientific">Gossypium lobatum</name>
    <dbReference type="NCBI Taxonomy" id="34289"/>
    <lineage>
        <taxon>Eukaryota</taxon>
        <taxon>Viridiplantae</taxon>
        <taxon>Streptophyta</taxon>
        <taxon>Embryophyta</taxon>
        <taxon>Tracheophyta</taxon>
        <taxon>Spermatophyta</taxon>
        <taxon>Magnoliopsida</taxon>
        <taxon>eudicotyledons</taxon>
        <taxon>Gunneridae</taxon>
        <taxon>Pentapetalae</taxon>
        <taxon>rosids</taxon>
        <taxon>malvids</taxon>
        <taxon>Malvales</taxon>
        <taxon>Malvaceae</taxon>
        <taxon>Malvoideae</taxon>
        <taxon>Gossypium</taxon>
    </lineage>
</organism>
<accession>A0A7J8NLC4</accession>
<proteinExistence type="predicted"/>
<comment type="caution">
    <text evidence="1">The sequence shown here is derived from an EMBL/GenBank/DDBJ whole genome shotgun (WGS) entry which is preliminary data.</text>
</comment>
<name>A0A7J8NLC4_9ROSI</name>
<dbReference type="Proteomes" id="UP000593572">
    <property type="component" value="Unassembled WGS sequence"/>
</dbReference>
<dbReference type="EMBL" id="JABEZX010357217">
    <property type="protein sequence ID" value="MBA0577785.1"/>
    <property type="molecule type" value="Genomic_DNA"/>
</dbReference>
<gene>
    <name evidence="1" type="ORF">Golob_024573</name>
</gene>
<protein>
    <submittedName>
        <fullName evidence="1">Uncharacterized protein</fullName>
    </submittedName>
</protein>
<dbReference type="AlphaFoldDB" id="A0A7J8NLC4"/>
<sequence>MLTVHYQDMIQEQELAEWQVELESDNAFLIEILQTGLALVSSVVEIQLIHDLCLKD</sequence>